<keyword evidence="8" id="KW-1185">Reference proteome</keyword>
<dbReference type="OrthoDB" id="5954308at2759"/>
<name>A0A3D8QCD3_9HELO</name>
<evidence type="ECO:0000256" key="5">
    <source>
        <dbReference type="ARBA" id="ARBA00034313"/>
    </source>
</evidence>
<gene>
    <name evidence="7" type="ORF">BP5796_12038</name>
</gene>
<evidence type="ECO:0008006" key="9">
    <source>
        <dbReference type="Google" id="ProtNLM"/>
    </source>
</evidence>
<evidence type="ECO:0000256" key="1">
    <source>
        <dbReference type="ARBA" id="ARBA00004141"/>
    </source>
</evidence>
<comment type="subcellular location">
    <subcellularLocation>
        <location evidence="1">Membrane</location>
        <topology evidence="1">Multi-pass membrane protein</topology>
    </subcellularLocation>
</comment>
<comment type="caution">
    <text evidence="7">The sequence shown here is derived from an EMBL/GenBank/DDBJ whole genome shotgun (WGS) entry which is preliminary data.</text>
</comment>
<dbReference type="EMBL" id="PDLN01000020">
    <property type="protein sequence ID" value="RDW59114.1"/>
    <property type="molecule type" value="Genomic_DNA"/>
</dbReference>
<dbReference type="Pfam" id="PF08592">
    <property type="entry name" value="Anthrone_oxy"/>
    <property type="match status" value="1"/>
</dbReference>
<keyword evidence="3 6" id="KW-1133">Transmembrane helix</keyword>
<dbReference type="Proteomes" id="UP000256328">
    <property type="component" value="Unassembled WGS sequence"/>
</dbReference>
<sequence length="177" mass="18503">MATSQITLQIARAVGIAGAAWLSGNIAALSLISVPALNTSHAQDSVSLSTITHAWKHTYAKGKSQNPPVAAVVATSFAYLAWASHRLRAGRSMQLYSIAALLTIGIVPYTILTMSSTNNKLLAKSKKASSDAEITRAVSPAEDKETSDLLKKWTFLNGIRSTMPLLGAAAAALAALA</sequence>
<reference evidence="7 8" key="1">
    <citation type="journal article" date="2018" name="IMA Fungus">
        <title>IMA Genome-F 9: Draft genome sequence of Annulohypoxylon stygium, Aspergillus mulundensis, Berkeleyomyces basicola (syn. Thielaviopsis basicola), Ceratocystis smalleyi, two Cercospora beticola strains, Coleophoma cylindrospora, Fusarium fracticaudum, Phialophora cf. hyalina, and Morchella septimelata.</title>
        <authorList>
            <person name="Wingfield B.D."/>
            <person name="Bills G.F."/>
            <person name="Dong Y."/>
            <person name="Huang W."/>
            <person name="Nel W.J."/>
            <person name="Swalarsk-Parry B.S."/>
            <person name="Vaghefi N."/>
            <person name="Wilken P.M."/>
            <person name="An Z."/>
            <person name="de Beer Z.W."/>
            <person name="De Vos L."/>
            <person name="Chen L."/>
            <person name="Duong T.A."/>
            <person name="Gao Y."/>
            <person name="Hammerbacher A."/>
            <person name="Kikkert J.R."/>
            <person name="Li Y."/>
            <person name="Li H."/>
            <person name="Li K."/>
            <person name="Li Q."/>
            <person name="Liu X."/>
            <person name="Ma X."/>
            <person name="Naidoo K."/>
            <person name="Pethybridge S.J."/>
            <person name="Sun J."/>
            <person name="Steenkamp E.T."/>
            <person name="van der Nest M.A."/>
            <person name="van Wyk S."/>
            <person name="Wingfield M.J."/>
            <person name="Xiong C."/>
            <person name="Yue Q."/>
            <person name="Zhang X."/>
        </authorList>
    </citation>
    <scope>NUCLEOTIDE SEQUENCE [LARGE SCALE GENOMIC DNA]</scope>
    <source>
        <strain evidence="7 8">BP5796</strain>
    </source>
</reference>
<evidence type="ECO:0000256" key="6">
    <source>
        <dbReference type="SAM" id="Phobius"/>
    </source>
</evidence>
<comment type="similarity">
    <text evidence="5">Belongs to the anthrone oxygenase family.</text>
</comment>
<feature type="transmembrane region" description="Helical" evidence="6">
    <location>
        <begin position="95"/>
        <end position="112"/>
    </location>
</feature>
<accession>A0A3D8QCD3</accession>
<dbReference type="PANTHER" id="PTHR35042">
    <property type="entry name" value="ANTHRONE OXYGENASE ENCC"/>
    <property type="match status" value="1"/>
</dbReference>
<keyword evidence="4 6" id="KW-0472">Membrane</keyword>
<evidence type="ECO:0000256" key="4">
    <source>
        <dbReference type="ARBA" id="ARBA00023136"/>
    </source>
</evidence>
<feature type="transmembrane region" description="Helical" evidence="6">
    <location>
        <begin position="66"/>
        <end position="83"/>
    </location>
</feature>
<organism evidence="7 8">
    <name type="scientific">Coleophoma crateriformis</name>
    <dbReference type="NCBI Taxonomy" id="565419"/>
    <lineage>
        <taxon>Eukaryota</taxon>
        <taxon>Fungi</taxon>
        <taxon>Dikarya</taxon>
        <taxon>Ascomycota</taxon>
        <taxon>Pezizomycotina</taxon>
        <taxon>Leotiomycetes</taxon>
        <taxon>Helotiales</taxon>
        <taxon>Dermateaceae</taxon>
        <taxon>Coleophoma</taxon>
    </lineage>
</organism>
<protein>
    <recommendedName>
        <fullName evidence="9">DUF1772-domain-containing protein</fullName>
    </recommendedName>
</protein>
<dbReference type="PANTHER" id="PTHR35042:SF1">
    <property type="entry name" value="DUF1772-DOMAIN-CONTAINING PROTEIN"/>
    <property type="match status" value="1"/>
</dbReference>
<keyword evidence="2 6" id="KW-0812">Transmembrane</keyword>
<evidence type="ECO:0000313" key="7">
    <source>
        <dbReference type="EMBL" id="RDW59114.1"/>
    </source>
</evidence>
<evidence type="ECO:0000256" key="3">
    <source>
        <dbReference type="ARBA" id="ARBA00022989"/>
    </source>
</evidence>
<dbReference type="GO" id="GO:0016020">
    <property type="term" value="C:membrane"/>
    <property type="evidence" value="ECO:0007669"/>
    <property type="project" value="UniProtKB-SubCell"/>
</dbReference>
<dbReference type="AlphaFoldDB" id="A0A3D8QCD3"/>
<evidence type="ECO:0000313" key="8">
    <source>
        <dbReference type="Proteomes" id="UP000256328"/>
    </source>
</evidence>
<proteinExistence type="inferred from homology"/>
<evidence type="ECO:0000256" key="2">
    <source>
        <dbReference type="ARBA" id="ARBA00022692"/>
    </source>
</evidence>
<dbReference type="InterPro" id="IPR013901">
    <property type="entry name" value="Anthrone_oxy"/>
</dbReference>